<keyword evidence="3" id="KW-1133">Transmembrane helix</keyword>
<keyword evidence="1" id="KW-0677">Repeat</keyword>
<gene>
    <name evidence="4" type="ORF">MNBD_BACTEROID05-1049</name>
</gene>
<reference evidence="4" key="1">
    <citation type="submission" date="2018-06" db="EMBL/GenBank/DDBJ databases">
        <authorList>
            <person name="Zhirakovskaya E."/>
        </authorList>
    </citation>
    <scope>NUCLEOTIDE SEQUENCE</scope>
</reference>
<evidence type="ECO:0000256" key="2">
    <source>
        <dbReference type="ARBA" id="ARBA00022803"/>
    </source>
</evidence>
<feature type="transmembrane region" description="Helical" evidence="3">
    <location>
        <begin position="90"/>
        <end position="107"/>
    </location>
</feature>
<dbReference type="EMBL" id="UOEN01000130">
    <property type="protein sequence ID" value="VAW12853.1"/>
    <property type="molecule type" value="Genomic_DNA"/>
</dbReference>
<dbReference type="InterPro" id="IPR011990">
    <property type="entry name" value="TPR-like_helical_dom_sf"/>
</dbReference>
<dbReference type="PANTHER" id="PTHR44227">
    <property type="match status" value="1"/>
</dbReference>
<keyword evidence="2" id="KW-0802">TPR repeat</keyword>
<accession>A0A3B0T9V7</accession>
<keyword evidence="3" id="KW-0472">Membrane</keyword>
<dbReference type="InterPro" id="IPR052346">
    <property type="entry name" value="O-mannosyl-transferase_TMTC"/>
</dbReference>
<feature type="transmembrane region" description="Helical" evidence="3">
    <location>
        <begin position="125"/>
        <end position="144"/>
    </location>
</feature>
<feature type="transmembrane region" description="Helical" evidence="3">
    <location>
        <begin position="164"/>
        <end position="181"/>
    </location>
</feature>
<dbReference type="PANTHER" id="PTHR44227:SF3">
    <property type="entry name" value="PROTEIN O-MANNOSYL-TRANSFERASE TMTC4"/>
    <property type="match status" value="1"/>
</dbReference>
<keyword evidence="3" id="KW-0812">Transmembrane</keyword>
<feature type="transmembrane region" description="Helical" evidence="3">
    <location>
        <begin position="256"/>
        <end position="274"/>
    </location>
</feature>
<dbReference type="AlphaFoldDB" id="A0A3B0T9V7"/>
<feature type="transmembrane region" description="Helical" evidence="3">
    <location>
        <begin position="193"/>
        <end position="213"/>
    </location>
</feature>
<feature type="transmembrane region" description="Helical" evidence="3">
    <location>
        <begin position="19"/>
        <end position="37"/>
    </location>
</feature>
<dbReference type="Gene3D" id="1.25.40.10">
    <property type="entry name" value="Tetratricopeptide repeat domain"/>
    <property type="match status" value="1"/>
</dbReference>
<feature type="transmembrane region" description="Helical" evidence="3">
    <location>
        <begin position="225"/>
        <end position="244"/>
    </location>
</feature>
<dbReference type="SUPFAM" id="SSF48452">
    <property type="entry name" value="TPR-like"/>
    <property type="match status" value="1"/>
</dbReference>
<feature type="non-terminal residue" evidence="4">
    <location>
        <position position="1"/>
    </location>
</feature>
<protein>
    <submittedName>
        <fullName evidence="4">Uncharacterized protein</fullName>
    </submittedName>
</protein>
<sequence length="385" mass="44319">LFVLHPVQWEAVSNVSGRSILLCAVFFLSSFICYAKFSEKKKSFLWYGASLDFFILALLSKETALTLPFLLFSFEIYRSANEEKKSYGKIARNLLPFGIVVLCYFWLRKGLAIGLVELWNTPKELFLGVATFLRGMLSYLRILFVPYDLHYGRAIKYFDSILDPQLLMSVGVFVLILVLLLKQKKLIGQRTLFLLSWCFLTVLPLMQIVPLKVQWGYAALGEHLLYLPSVGLFALIILGFNKIFHYFHQKKIADKSVTRLAGITFYVLFFLITSQQNMLVAQEMSVFRQALTYQPQAVRVRNAYALELVKQRKFVEAEEQLRILLIFEPGNLAARMNLGKTLCEQGRFEEGLEQYRLIPPIGPFKALAEYNIESAVKQLQRSLKK</sequence>
<name>A0A3B0T9V7_9ZZZZ</name>
<evidence type="ECO:0000256" key="3">
    <source>
        <dbReference type="SAM" id="Phobius"/>
    </source>
</evidence>
<feature type="transmembrane region" description="Helical" evidence="3">
    <location>
        <begin position="44"/>
        <end position="70"/>
    </location>
</feature>
<proteinExistence type="predicted"/>
<evidence type="ECO:0000313" key="4">
    <source>
        <dbReference type="EMBL" id="VAW12853.1"/>
    </source>
</evidence>
<evidence type="ECO:0000256" key="1">
    <source>
        <dbReference type="ARBA" id="ARBA00022737"/>
    </source>
</evidence>
<organism evidence="4">
    <name type="scientific">hydrothermal vent metagenome</name>
    <dbReference type="NCBI Taxonomy" id="652676"/>
    <lineage>
        <taxon>unclassified sequences</taxon>
        <taxon>metagenomes</taxon>
        <taxon>ecological metagenomes</taxon>
    </lineage>
</organism>